<evidence type="ECO:0000256" key="2">
    <source>
        <dbReference type="ARBA" id="ARBA00022737"/>
    </source>
</evidence>
<dbReference type="Pfam" id="PF00400">
    <property type="entry name" value="WD40"/>
    <property type="match status" value="1"/>
</dbReference>
<dbReference type="SUPFAM" id="SSF54160">
    <property type="entry name" value="Chromo domain-like"/>
    <property type="match status" value="1"/>
</dbReference>
<dbReference type="PROSITE" id="PS50294">
    <property type="entry name" value="WD_REPEATS_REGION"/>
    <property type="match status" value="1"/>
</dbReference>
<accession>A0A2G1W7K0</accession>
<evidence type="ECO:0000313" key="5">
    <source>
        <dbReference type="Proteomes" id="UP000225740"/>
    </source>
</evidence>
<comment type="caution">
    <text evidence="4">The sequence shown here is derived from an EMBL/GenBank/DDBJ whole genome shotgun (WGS) entry which is preliminary data.</text>
</comment>
<keyword evidence="2" id="KW-0677">Repeat</keyword>
<keyword evidence="5" id="KW-1185">Reference proteome</keyword>
<name>A0A2G1W7K0_9BACT</name>
<dbReference type="Proteomes" id="UP000225740">
    <property type="component" value="Unassembled WGS sequence"/>
</dbReference>
<dbReference type="PANTHER" id="PTHR22847:SF637">
    <property type="entry name" value="WD REPEAT DOMAIN 5B"/>
    <property type="match status" value="1"/>
</dbReference>
<dbReference type="AlphaFoldDB" id="A0A2G1W7K0"/>
<sequence>MWKSALQPKTMSFQHALTTLHGSEPMPVSSIGHLADQVRVLVLMIAVLLWGTRLNAEERPTWHLELRNIGGGTDYKYPYSPVCFSPDSKHIAISVANQLSVFERLGKGNSLIAKDVPEGSGIGIWKVETLEFVKWIKTSARKFIRYTADGNSIGALDESSLTVWNVQTGEETVTKLIQNANFSDRLGHGFVFLPEGRVAAIRSKGIGVFEPDGTQTAFFKKDGVVDFVKIVASADGKSIVADSYYWDFDTQSKIVEKRKMMMSSVFRPNTDEIWGRTRWGNGLITAWNASSGSRTLPIQEGQTRGSAENGSAQWRLESLAFTPNGKVLATVGADKSIHLWNVQTGSRFVTLQPATMQRKGKDDGGVGRPSLQLVEFSPDGQWLMACSVRSVSIFKTSTLKPHIKPGEVHQVVQYFAGDELFEEIVTNREGQKTLVGSMLHTEVQQPGKRVAALRHGNDELWYDAVILGRDPIKGARPGTYYTVHYEGYSRDDDDRVPEWRLRPKLAQHLKLKDLAD</sequence>
<feature type="repeat" description="WD" evidence="3">
    <location>
        <begin position="316"/>
        <end position="350"/>
    </location>
</feature>
<dbReference type="PROSITE" id="PS00678">
    <property type="entry name" value="WD_REPEATS_1"/>
    <property type="match status" value="1"/>
</dbReference>
<dbReference type="InterPro" id="IPR015943">
    <property type="entry name" value="WD40/YVTN_repeat-like_dom_sf"/>
</dbReference>
<dbReference type="SUPFAM" id="SSF50998">
    <property type="entry name" value="Quinoprotein alcohol dehydrogenase-like"/>
    <property type="match status" value="1"/>
</dbReference>
<dbReference type="InterPro" id="IPR019775">
    <property type="entry name" value="WD40_repeat_CS"/>
</dbReference>
<dbReference type="PANTHER" id="PTHR22847">
    <property type="entry name" value="WD40 REPEAT PROTEIN"/>
    <property type="match status" value="1"/>
</dbReference>
<evidence type="ECO:0000256" key="3">
    <source>
        <dbReference type="PROSITE-ProRule" id="PRU00221"/>
    </source>
</evidence>
<dbReference type="InterPro" id="IPR016197">
    <property type="entry name" value="Chromo-like_dom_sf"/>
</dbReference>
<reference evidence="4 5" key="1">
    <citation type="submission" date="2017-06" db="EMBL/GenBank/DDBJ databases">
        <title>Description of Rhodopirellula bahusiensis sp. nov.</title>
        <authorList>
            <person name="Kizina J."/>
            <person name="Harder J."/>
        </authorList>
    </citation>
    <scope>NUCLEOTIDE SEQUENCE [LARGE SCALE GENOMIC DNA]</scope>
    <source>
        <strain evidence="4 5">SWK21</strain>
    </source>
</reference>
<dbReference type="Gene3D" id="2.30.30.140">
    <property type="match status" value="1"/>
</dbReference>
<gene>
    <name evidence="4" type="ORF">CEE69_11265</name>
</gene>
<evidence type="ECO:0000313" key="4">
    <source>
        <dbReference type="EMBL" id="PHQ35007.1"/>
    </source>
</evidence>
<keyword evidence="1 3" id="KW-0853">WD repeat</keyword>
<dbReference type="InterPro" id="IPR011047">
    <property type="entry name" value="Quinoprotein_ADH-like_sf"/>
</dbReference>
<protein>
    <submittedName>
        <fullName evidence="4">Uncharacterized protein</fullName>
    </submittedName>
</protein>
<dbReference type="Gene3D" id="2.130.10.10">
    <property type="entry name" value="YVTN repeat-like/Quinoprotein amine dehydrogenase"/>
    <property type="match status" value="1"/>
</dbReference>
<evidence type="ECO:0000256" key="1">
    <source>
        <dbReference type="ARBA" id="ARBA00022574"/>
    </source>
</evidence>
<dbReference type="EMBL" id="NIZW01000008">
    <property type="protein sequence ID" value="PHQ35007.1"/>
    <property type="molecule type" value="Genomic_DNA"/>
</dbReference>
<dbReference type="PROSITE" id="PS50082">
    <property type="entry name" value="WD_REPEATS_2"/>
    <property type="match status" value="1"/>
</dbReference>
<organism evidence="4 5">
    <name type="scientific">Rhodopirellula bahusiensis</name>
    <dbReference type="NCBI Taxonomy" id="2014065"/>
    <lineage>
        <taxon>Bacteria</taxon>
        <taxon>Pseudomonadati</taxon>
        <taxon>Planctomycetota</taxon>
        <taxon>Planctomycetia</taxon>
        <taxon>Pirellulales</taxon>
        <taxon>Pirellulaceae</taxon>
        <taxon>Rhodopirellula</taxon>
    </lineage>
</organism>
<dbReference type="InterPro" id="IPR001680">
    <property type="entry name" value="WD40_rpt"/>
</dbReference>
<proteinExistence type="predicted"/>